<dbReference type="PANTHER" id="PTHR12835:SF5">
    <property type="entry name" value="BIOTIN--PROTEIN LIGASE"/>
    <property type="match status" value="1"/>
</dbReference>
<keyword evidence="2" id="KW-0436">Ligase</keyword>
<sequence length="1017" mass="112413">MLLTLYYMAATWIQSWRLNSMRLKILQLLSQNGSLVVYREPVSMEVEGLGLYLSKVTSSSCINKCEAKVGDLLWYVGNKRGCSIFPQQRVNVVQWISFDTDKCSFPIELNVSQVVLSEENRLHLLLEADYHSATGIRDENYCQLEQYGMFKAWKAADYFGIILETDVDHLTKLAANFLTTKLSIDDGMELIRIQTVVVEGRPCLLLNADTIPVSRSSTKKDDESLSDKEGSQQNIAREDLDYLTRKVGQMMSPLQWRSHLELLQSFSEAAEQAATGSGQVEVVGYSSAIVAPGGRPFTLDTPTIVDIPDIDTNNMRSVSQETFSPHHLSRGGSDETETRLEEEKSVESFHSVAQDPIPQDSGSITPSDIPPSIKHTELSPRESKSSDSFCSLGSASTLSVVSQSGGKLGEAGREELSSPLHELVILKHPIRTRGLKMKPPNVLVFSESSATLDNTVAVLHSTLQRHRYCIYPTSKPLLLSSPWSDHAQLLVVCGTVPDVLAPVFMSYLLSGGHMLCLCSDFLHLVLPTFRTAEVRERELVHFSYGRWKQVPMMHHIFCYQASPAKSRFPQEDDGHRLINPPKPPATVEVMDGENKKHTLQVQVLGAEETWHTPSLLLASVGSSGGKVVFSQVHLEVDPGQYESEETKFQALQKSDKARLEILQDLLSSHLGLSVAENQGPLPAYTPGYFLGRHELKLDFLSALQPRLKADNILKLNLLSLQFCGKGVEPAKPTASLMPVFLHACPQRFSTVEYFENLHSEHIGRLLIFSEVMTSSMEGLDGAVLHHGLAVVASQQISGAGRSGNAWLSPEGCGMFSLQLHIRSDSYLGHHVPFLQHVVSLAVVLAICSQTGHEDVDLHLKWPNDIYVGDCIKVGGLVVKTIVDNTMTVCNIGVGMNLDNNVPTTCINTLLRELKLSPLSLEKFLALVFTKLEKLLVTLEKGSSGVDQVRQLYYKYWLHSNCEVNVIGPQGSKQEVTILGIDDFGFLQVLAKDGCAFSVHPDGNSFDMLRGLIAPKVK</sequence>
<dbReference type="InterPro" id="IPR045864">
    <property type="entry name" value="aa-tRNA-synth_II/BPL/LPL"/>
</dbReference>
<feature type="compositionally biased region" description="Basic and acidic residues" evidence="3">
    <location>
        <begin position="374"/>
        <end position="385"/>
    </location>
</feature>
<proteinExistence type="inferred from homology"/>
<accession>A0A7R9CIW0</accession>
<organism evidence="5">
    <name type="scientific">Timema poppense</name>
    <name type="common">Walking stick</name>
    <dbReference type="NCBI Taxonomy" id="170557"/>
    <lineage>
        <taxon>Eukaryota</taxon>
        <taxon>Metazoa</taxon>
        <taxon>Ecdysozoa</taxon>
        <taxon>Arthropoda</taxon>
        <taxon>Hexapoda</taxon>
        <taxon>Insecta</taxon>
        <taxon>Pterygota</taxon>
        <taxon>Neoptera</taxon>
        <taxon>Polyneoptera</taxon>
        <taxon>Phasmatodea</taxon>
        <taxon>Timematodea</taxon>
        <taxon>Timematoidea</taxon>
        <taxon>Timematidae</taxon>
        <taxon>Timema</taxon>
    </lineage>
</organism>
<feature type="compositionally biased region" description="Basic and acidic residues" evidence="3">
    <location>
        <begin position="332"/>
        <end position="347"/>
    </location>
</feature>
<evidence type="ECO:0000259" key="4">
    <source>
        <dbReference type="PROSITE" id="PS51733"/>
    </source>
</evidence>
<dbReference type="AlphaFoldDB" id="A0A7R9CIW0"/>
<reference evidence="5" key="1">
    <citation type="submission" date="2020-11" db="EMBL/GenBank/DDBJ databases">
        <authorList>
            <person name="Tran Van P."/>
        </authorList>
    </citation>
    <scope>NUCLEOTIDE SEQUENCE</scope>
</reference>
<comment type="similarity">
    <text evidence="1">Belongs to the biotin--protein ligase family.</text>
</comment>
<evidence type="ECO:0000256" key="3">
    <source>
        <dbReference type="SAM" id="MobiDB-lite"/>
    </source>
</evidence>
<dbReference type="InterPro" id="IPR004143">
    <property type="entry name" value="BPL_LPL_catalytic"/>
</dbReference>
<dbReference type="Pfam" id="PF02237">
    <property type="entry name" value="BPL_C"/>
    <property type="match status" value="1"/>
</dbReference>
<evidence type="ECO:0000313" key="5">
    <source>
        <dbReference type="EMBL" id="CAD7396153.1"/>
    </source>
</evidence>
<feature type="domain" description="BPL/LPL catalytic" evidence="4">
    <location>
        <begin position="757"/>
        <end position="939"/>
    </location>
</feature>
<dbReference type="Gene3D" id="3.30.930.10">
    <property type="entry name" value="Bira Bifunctional Protein, Domain 2"/>
    <property type="match status" value="1"/>
</dbReference>
<dbReference type="PROSITE" id="PS51733">
    <property type="entry name" value="BPL_LPL_CATALYTIC"/>
    <property type="match status" value="1"/>
</dbReference>
<feature type="region of interest" description="Disordered" evidence="3">
    <location>
        <begin position="320"/>
        <end position="390"/>
    </location>
</feature>
<evidence type="ECO:0000256" key="2">
    <source>
        <dbReference type="ARBA" id="ARBA00022598"/>
    </source>
</evidence>
<evidence type="ECO:0000256" key="1">
    <source>
        <dbReference type="ARBA" id="ARBA00009934"/>
    </source>
</evidence>
<dbReference type="GO" id="GO:0004077">
    <property type="term" value="F:biotin--[biotin carboxyl-carrier protein] ligase activity"/>
    <property type="evidence" value="ECO:0007669"/>
    <property type="project" value="InterPro"/>
</dbReference>
<dbReference type="InterPro" id="IPR004408">
    <property type="entry name" value="Biotin_CoA_COase_ligase"/>
</dbReference>
<dbReference type="NCBIfam" id="TIGR00121">
    <property type="entry name" value="birA_ligase"/>
    <property type="match status" value="1"/>
</dbReference>
<dbReference type="GO" id="GO:0005737">
    <property type="term" value="C:cytoplasm"/>
    <property type="evidence" value="ECO:0007669"/>
    <property type="project" value="TreeGrafter"/>
</dbReference>
<name>A0A7R9CIW0_TIMPO</name>
<dbReference type="Pfam" id="PF03099">
    <property type="entry name" value="BPL_LplA_LipB"/>
    <property type="match status" value="1"/>
</dbReference>
<gene>
    <name evidence="5" type="ORF">TPSB3V08_LOCUS520</name>
</gene>
<dbReference type="EMBL" id="OD000161">
    <property type="protein sequence ID" value="CAD7396153.1"/>
    <property type="molecule type" value="Genomic_DNA"/>
</dbReference>
<dbReference type="InterPro" id="IPR003142">
    <property type="entry name" value="BPL_C"/>
</dbReference>
<protein>
    <recommendedName>
        <fullName evidence="4">BPL/LPL catalytic domain-containing protein</fullName>
    </recommendedName>
</protein>
<dbReference type="PANTHER" id="PTHR12835">
    <property type="entry name" value="BIOTIN PROTEIN LIGASE"/>
    <property type="match status" value="1"/>
</dbReference>
<dbReference type="SUPFAM" id="SSF55681">
    <property type="entry name" value="Class II aaRS and biotin synthetases"/>
    <property type="match status" value="1"/>
</dbReference>